<dbReference type="Pfam" id="PF09990">
    <property type="entry name" value="DUF2231"/>
    <property type="match status" value="1"/>
</dbReference>
<feature type="transmembrane region" description="Helical" evidence="1">
    <location>
        <begin position="46"/>
        <end position="64"/>
    </location>
</feature>
<dbReference type="AlphaFoldDB" id="A0A7W4VS49"/>
<dbReference type="Proteomes" id="UP000589626">
    <property type="component" value="Unassembled WGS sequence"/>
</dbReference>
<sequence length="147" mass="15716">MLGMELNGLPLHPLVVHAAVVFGPLAALAALAYLVPRWRDRMRWPMLVLVVIAVGAITAAYFTGKSFLNSRPPEIQTSPQVLTHEHRARVLFWVTLGFGIVGLLAGWLHTRTGALRVVLDVLLGVGAGAVLVLVILTGDAGARAVWG</sequence>
<feature type="transmembrane region" description="Helical" evidence="1">
    <location>
        <begin position="117"/>
        <end position="137"/>
    </location>
</feature>
<evidence type="ECO:0000256" key="1">
    <source>
        <dbReference type="SAM" id="Phobius"/>
    </source>
</evidence>
<keyword evidence="4" id="KW-1185">Reference proteome</keyword>
<keyword evidence="1" id="KW-0472">Membrane</keyword>
<reference evidence="3 4" key="1">
    <citation type="submission" date="2020-08" db="EMBL/GenBank/DDBJ databases">
        <title>Sequencing the genomes of 1000 actinobacteria strains.</title>
        <authorList>
            <person name="Klenk H.-P."/>
        </authorList>
    </citation>
    <scope>NUCLEOTIDE SEQUENCE [LARGE SCALE GENOMIC DNA]</scope>
    <source>
        <strain evidence="3 4">DSM 105498</strain>
    </source>
</reference>
<gene>
    <name evidence="3" type="ORF">FHU40_000597</name>
</gene>
<evidence type="ECO:0000313" key="3">
    <source>
        <dbReference type="EMBL" id="MBB3040796.1"/>
    </source>
</evidence>
<feature type="transmembrane region" description="Helical" evidence="1">
    <location>
        <begin position="14"/>
        <end position="34"/>
    </location>
</feature>
<protein>
    <submittedName>
        <fullName evidence="3">Putative membrane protein</fullName>
    </submittedName>
</protein>
<feature type="transmembrane region" description="Helical" evidence="1">
    <location>
        <begin position="90"/>
        <end position="110"/>
    </location>
</feature>
<evidence type="ECO:0000313" key="4">
    <source>
        <dbReference type="Proteomes" id="UP000589626"/>
    </source>
</evidence>
<dbReference type="InterPro" id="IPR019251">
    <property type="entry name" value="DUF2231_TM"/>
</dbReference>
<organism evidence="3 4">
    <name type="scientific">Nocardioides soli</name>
    <dbReference type="NCBI Taxonomy" id="1036020"/>
    <lineage>
        <taxon>Bacteria</taxon>
        <taxon>Bacillati</taxon>
        <taxon>Actinomycetota</taxon>
        <taxon>Actinomycetes</taxon>
        <taxon>Propionibacteriales</taxon>
        <taxon>Nocardioidaceae</taxon>
        <taxon>Nocardioides</taxon>
    </lineage>
</organism>
<comment type="caution">
    <text evidence="3">The sequence shown here is derived from an EMBL/GenBank/DDBJ whole genome shotgun (WGS) entry which is preliminary data.</text>
</comment>
<accession>A0A7W4VS49</accession>
<evidence type="ECO:0000259" key="2">
    <source>
        <dbReference type="Pfam" id="PF09990"/>
    </source>
</evidence>
<proteinExistence type="predicted"/>
<keyword evidence="1" id="KW-1133">Transmembrane helix</keyword>
<keyword evidence="1" id="KW-0812">Transmembrane</keyword>
<dbReference type="EMBL" id="JACHWR010000001">
    <property type="protein sequence ID" value="MBB3040796.1"/>
    <property type="molecule type" value="Genomic_DNA"/>
</dbReference>
<name>A0A7W4VS49_9ACTN</name>
<feature type="domain" description="DUF2231" evidence="2">
    <location>
        <begin position="8"/>
        <end position="146"/>
    </location>
</feature>